<accession>A0ACC2QC07</accession>
<name>A0ACC2QC07_9NEOP</name>
<dbReference type="EMBL" id="CM056796">
    <property type="protein sequence ID" value="KAJ8713869.1"/>
    <property type="molecule type" value="Genomic_DNA"/>
</dbReference>
<dbReference type="Proteomes" id="UP001231649">
    <property type="component" value="Chromosome 20"/>
</dbReference>
<sequence length="1568" mass="178095">MRRGHPSIGGWRSENQRHFRPRGNGPPRFRPPRIYPLHDTPRFPPPNTRLNQRGPPPFNAHGGHPDDHGRQDHHDRHREYRDGHRQIDQRMSEREHHPRSRHMYQYNVHPNNMRTKDNNTNQCSSYKEQSNFYEDVPPESFHVNSMGDIDHRQLPLLPLPPDSFNLQRMSPWANPPPSFKKHDYDDRGQNSFRHNDTPEKNKIPVVDYTGHRPPASDHYGSTSGPTTNNNDTSFSRSVHDTVDIVRKRLLNRNDPERLSQDASVQPSMSEQEANENANQHIQQEQPPKKRTPRQRQNVKSNCDKMKSNIVHQLFKMDKDKMHKLMDDPGSSSKFEYAISSLITESQNSLNRHLRSVAEKSLYSSSTDFIHNDNNTIYEDTFMKQMQCLLDPQDTVLLEDIKPMVMAELSKVLQLAEFEQRFDMPEDGQSNYPYFEPHSYEELSQEPCYDQDQPSSLNYENSGRLVATNNSNNLSYNHETPYEEPRALFERRQSKRIEETQERKHSIDSQRNSQRRSVDTPAEEPFQSKEEPLPLFDSYTDQLSEDEDTFAELDRQYHVAVDHNFIENDDVVRGTPTNLQPAPQAPPQIKKEIDNQLQSIAQSSLDLFPAQNRESIRDIAQQIKQEVIQSLQDNTNNGTPPKTSDSDIHKDKHIKIKQEHMPQPKDTEKETDKAGSSNVIKTPPSNSRKRSVEQRPSHRKEKRKKSESSQSDSAKPTSEKNTPANVKTSSNKSSDKCNDAPKHYFTIFLSKDESKKETKDSQKVDSTDKGYSDKYVKRKESSKKPKEKESDSSRRRHSSTSSQTILSPKDSINANSQTPTKSDPKTKLKTFDMFVEQPKKASSHHQAHRNTASAVTPTKPTVEDNISKQVPTPTPARTKTLQVKTVGTQCIRRLITKETQTIQTKITTTRFTQTDRKKFVSKLSQTLPMSLELEKSKPRAADAFERMKEIDMEIQVLLQEKFKLYSSLESKESMPTLGMTVLNVTPIGENKDDDEDHDTLHENIMTADEIVEDFTSIPVEELEQIALESVQEDSSDSTKVEKRTLRQKVLQQERLSSESPTSKRSNKKAKTPNISLIEQIITDDRPLEDIISLDALEDPPPAKSKKKPRSQPKKKPSKKTKPQKNTNVNVNAFDIKDCSVVLIQTDVRKFIKEEFIEESDDTSVPMDTAGPSNTEEVTLSEPQVKPAPKSRQEVEENVVNDLQFDMLDVSEDIVIGEESEIKCNEKDLHGRVAISEEIILDNSQSSAEDASTAESGQAENECKMYDYSTDEKLRRDSVTVTGNADAVLAIECIENDFIAACLDGNVYHFSGDGMLINTLRGSNLAVTCLTIVKEKYGTTVYTGSLDSRIRYYDLETGLEKGPECNVLSPIQTMDRAWDTVFVGTRTGFVLQFECKNNMLIPVSTVKFSEQSILALRAMKEGPRKVLLVAARSENVTIKDAQTGLLLRTLSGPKMTVYTLLFEDGKVFCGTSSHQIHVFDYASGSHTGCHEGGKGAVCLRATGGLLFAGCYDGCVYVYREGETRPLAQLRGPSLMLLSLAVVGSKIIAGYKDRSLYIWKIPLSILQEMIL</sequence>
<gene>
    <name evidence="1" type="ORF">PYW08_007489</name>
</gene>
<reference evidence="1" key="1">
    <citation type="submission" date="2023-03" db="EMBL/GenBank/DDBJ databases">
        <title>Chromosome-level genomes of two armyworms, Mythimna separata and Mythimna loreyi, provide insights into the biosynthesis and reception of sex pheromones.</title>
        <authorList>
            <person name="Zhao H."/>
        </authorList>
    </citation>
    <scope>NUCLEOTIDE SEQUENCE</scope>
    <source>
        <strain evidence="1">BeijingLab</strain>
    </source>
</reference>
<proteinExistence type="predicted"/>
<keyword evidence="2" id="KW-1185">Reference proteome</keyword>
<protein>
    <submittedName>
        <fullName evidence="1">Uncharacterized protein</fullName>
    </submittedName>
</protein>
<evidence type="ECO:0000313" key="1">
    <source>
        <dbReference type="EMBL" id="KAJ8713869.1"/>
    </source>
</evidence>
<comment type="caution">
    <text evidence="1">The sequence shown here is derived from an EMBL/GenBank/DDBJ whole genome shotgun (WGS) entry which is preliminary data.</text>
</comment>
<evidence type="ECO:0000313" key="2">
    <source>
        <dbReference type="Proteomes" id="UP001231649"/>
    </source>
</evidence>
<organism evidence="1 2">
    <name type="scientific">Mythimna loreyi</name>
    <dbReference type="NCBI Taxonomy" id="667449"/>
    <lineage>
        <taxon>Eukaryota</taxon>
        <taxon>Metazoa</taxon>
        <taxon>Ecdysozoa</taxon>
        <taxon>Arthropoda</taxon>
        <taxon>Hexapoda</taxon>
        <taxon>Insecta</taxon>
        <taxon>Pterygota</taxon>
        <taxon>Neoptera</taxon>
        <taxon>Endopterygota</taxon>
        <taxon>Lepidoptera</taxon>
        <taxon>Glossata</taxon>
        <taxon>Ditrysia</taxon>
        <taxon>Noctuoidea</taxon>
        <taxon>Noctuidae</taxon>
        <taxon>Noctuinae</taxon>
        <taxon>Hadenini</taxon>
        <taxon>Mythimna</taxon>
    </lineage>
</organism>